<keyword evidence="2" id="KW-0677">Repeat</keyword>
<accession>A0A5K0V8T8</accession>
<proteinExistence type="inferred from homology"/>
<gene>
    <name evidence="5" type="ORF">NYM_LOCUS1572</name>
</gene>
<evidence type="ECO:0000256" key="1">
    <source>
        <dbReference type="ARBA" id="ARBA00007626"/>
    </source>
</evidence>
<organism evidence="5">
    <name type="scientific">Nymphaea colorata</name>
    <name type="common">pocket water lily</name>
    <dbReference type="NCBI Taxonomy" id="210225"/>
    <lineage>
        <taxon>Eukaryota</taxon>
        <taxon>Viridiplantae</taxon>
        <taxon>Streptophyta</taxon>
        <taxon>Embryophyta</taxon>
        <taxon>Tracheophyta</taxon>
        <taxon>Spermatophyta</taxon>
        <taxon>Magnoliopsida</taxon>
        <taxon>Nymphaeales</taxon>
        <taxon>Nymphaeaceae</taxon>
        <taxon>Nymphaea</taxon>
    </lineage>
</organism>
<name>A0A5K0V8T8_9MAGN</name>
<dbReference type="OMA" id="MHREIAM"/>
<feature type="repeat" description="PPR" evidence="3">
    <location>
        <begin position="274"/>
        <end position="308"/>
    </location>
</feature>
<comment type="similarity">
    <text evidence="1">Belongs to the PPR family. P subfamily.</text>
</comment>
<dbReference type="PANTHER" id="PTHR46598">
    <property type="entry name" value="BNAC05G43320D PROTEIN"/>
    <property type="match status" value="1"/>
</dbReference>
<dbReference type="Pfam" id="PF01535">
    <property type="entry name" value="PPR"/>
    <property type="match status" value="2"/>
</dbReference>
<evidence type="ECO:0000313" key="5">
    <source>
        <dbReference type="EMBL" id="VVV37279.1"/>
    </source>
</evidence>
<dbReference type="NCBIfam" id="TIGR00756">
    <property type="entry name" value="PPR"/>
    <property type="match status" value="1"/>
</dbReference>
<evidence type="ECO:0000259" key="4">
    <source>
        <dbReference type="Pfam" id="PF25245"/>
    </source>
</evidence>
<dbReference type="InterPro" id="IPR002885">
    <property type="entry name" value="PPR_rpt"/>
</dbReference>
<dbReference type="AlphaFoldDB" id="A0A5K0V8T8"/>
<protein>
    <recommendedName>
        <fullName evidence="4">At1g68980-like TPR repeats domain-containing protein</fullName>
    </recommendedName>
</protein>
<dbReference type="EMBL" id="LR721774">
    <property type="protein sequence ID" value="VVV37279.1"/>
    <property type="molecule type" value="Genomic_DNA"/>
</dbReference>
<feature type="domain" description="At1g68980-like TPR repeats" evidence="4">
    <location>
        <begin position="114"/>
        <end position="235"/>
    </location>
</feature>
<dbReference type="OrthoDB" id="783540at2759"/>
<dbReference type="Pfam" id="PF25245">
    <property type="entry name" value="TPR_At1g68980"/>
    <property type="match status" value="1"/>
</dbReference>
<evidence type="ECO:0000256" key="2">
    <source>
        <dbReference type="ARBA" id="ARBA00022737"/>
    </source>
</evidence>
<dbReference type="InterPro" id="IPR011990">
    <property type="entry name" value="TPR-like_helical_dom_sf"/>
</dbReference>
<reference evidence="5" key="1">
    <citation type="submission" date="2019-09" db="EMBL/GenBank/DDBJ databases">
        <authorList>
            <person name="Zhang L."/>
        </authorList>
    </citation>
    <scope>NUCLEOTIDE SEQUENCE</scope>
</reference>
<dbReference type="PROSITE" id="PS51375">
    <property type="entry name" value="PPR"/>
    <property type="match status" value="2"/>
</dbReference>
<dbReference type="InterPro" id="IPR057440">
    <property type="entry name" value="At1g68980-like_TPR"/>
</dbReference>
<dbReference type="Gene3D" id="1.25.40.10">
    <property type="entry name" value="Tetratricopeptide repeat domain"/>
    <property type="match status" value="3"/>
</dbReference>
<dbReference type="PANTHER" id="PTHR46598:SF3">
    <property type="entry name" value="OS07G0495300 PROTEIN"/>
    <property type="match status" value="1"/>
</dbReference>
<feature type="repeat" description="PPR" evidence="3">
    <location>
        <begin position="516"/>
        <end position="550"/>
    </location>
</feature>
<evidence type="ECO:0000256" key="3">
    <source>
        <dbReference type="PROSITE-ProRule" id="PRU00708"/>
    </source>
</evidence>
<sequence>MVKCIIPAGGFCRHLLSTSFDTLAQCTGGCLGFTCFTPSVIKVWVRRCMGSSQSGPLEPSNEQGQVAEIRPQSLEVFGAVRGLHTHHLQHSDASLGDSSAVTKSPISWAGSTYSMLLNNLETALKDHRIIDAWESFTDFKRLYGYPTKCLLQKLLAELSYSSEPAWLRKAYDLVLVIKEEKPEMLCYDSLIMLSLTLSRAEMPIPASSILRLLLEKGAFPPVGIWTAVFLHLVKSKIGTYLASELLVEISECFLKHKRNLNKGQSSFLKSVTPNTGVFNLVLNACLKAGSVLKAQEIIELMAQTGVGADLTSIAIMSLVHERNGQRDELKKLEAHVSEVSAYSLHHYQLLYNSFLSLHFKFRDIDASLALVVNLYKRQQGCAFSNEKKGEVKEKFNSSVVNIGSRRLRTSLALKIEPRLLQNNFVIEIEGHPDLVILNKGKLVPSHKALAKLIIGCTRVRKTEKLAKLFSSIQKEMDEAEVGRMVTEAIWACVHLGWLETAHDIIEDLIAEGVHIKEDSYSSLLVAYCKKNQFKEAVVLITQMRKVGLLRGMSNEQILSDACGTATRAFGWAEKSELAEHLAHEFGNEDSTHLLVLEINAAICFFCTAKMIEDAQKSFRKMKSMSLQPTVQTFGYLVNTYFSLGMYREVTMIWGEIKECMVSGVLKRNRDLLDSLLLNFLRGGYFERAMEIIGLMSEHGMFIDKLKYRREFLKLHLTLYRGLKISDAKNEVQRKRLEHVRAFRRWAEIK</sequence>
<dbReference type="Gramene" id="NC1G0111110.1">
    <property type="protein sequence ID" value="NC1G0111110.1:cds"/>
    <property type="gene ID" value="NC1G0111110"/>
</dbReference>